<dbReference type="EMBL" id="AEWX01000004">
    <property type="protein sequence ID" value="EGC21146.1"/>
    <property type="molecule type" value="Genomic_DNA"/>
</dbReference>
<evidence type="ECO:0000313" key="3">
    <source>
        <dbReference type="Proteomes" id="UP000005697"/>
    </source>
</evidence>
<protein>
    <submittedName>
        <fullName evidence="2">Uncharacterized protein</fullName>
    </submittedName>
</protein>
<dbReference type="Proteomes" id="UP000005697">
    <property type="component" value="Unassembled WGS sequence"/>
</dbReference>
<reference evidence="2 3" key="1">
    <citation type="submission" date="2011-01" db="EMBL/GenBank/DDBJ databases">
        <authorList>
            <person name="Muzny D."/>
            <person name="Qin X."/>
            <person name="Deng J."/>
            <person name="Jiang H."/>
            <person name="Liu Y."/>
            <person name="Qu J."/>
            <person name="Song X.-Z."/>
            <person name="Zhang L."/>
            <person name="Thornton R."/>
            <person name="Coyle M."/>
            <person name="Francisco L."/>
            <person name="Jackson L."/>
            <person name="Javaid M."/>
            <person name="Korchina V."/>
            <person name="Kovar C."/>
            <person name="Mata R."/>
            <person name="Mathew T."/>
            <person name="Ngo R."/>
            <person name="Nguyen L."/>
            <person name="Nguyen N."/>
            <person name="Okwuonu G."/>
            <person name="Ongeri F."/>
            <person name="Pham C."/>
            <person name="Simmons D."/>
            <person name="Wilczek-Boney K."/>
            <person name="Hale W."/>
            <person name="Jakkamsetti A."/>
            <person name="Pham P."/>
            <person name="Ruth R."/>
            <person name="San Lucas F."/>
            <person name="Warren J."/>
            <person name="Zhang J."/>
            <person name="Zhao Z."/>
            <person name="Zhou C."/>
            <person name="Zhu D."/>
            <person name="Lee S."/>
            <person name="Bess C."/>
            <person name="Blankenburg K."/>
            <person name="Forbes L."/>
            <person name="Fu Q."/>
            <person name="Gubbala S."/>
            <person name="Hirani K."/>
            <person name="Jayaseelan J.C."/>
            <person name="Lara F."/>
            <person name="Munidasa M."/>
            <person name="Palculict T."/>
            <person name="Patil S."/>
            <person name="Pu L.-L."/>
            <person name="Saada N."/>
            <person name="Tang L."/>
            <person name="Weissenberger G."/>
            <person name="Zhu Y."/>
            <person name="Hemphill L."/>
            <person name="Shang Y."/>
            <person name="Youmans B."/>
            <person name="Ayvaz T."/>
            <person name="Ross M."/>
            <person name="Santibanez J."/>
            <person name="Aqrawi P."/>
            <person name="Gross S."/>
            <person name="Joshi V."/>
            <person name="Fowler G."/>
            <person name="Nazareth L."/>
            <person name="Reid J."/>
            <person name="Worley K."/>
            <person name="Petrosino J."/>
            <person name="Highlander S."/>
            <person name="Gibbs R."/>
        </authorList>
    </citation>
    <scope>NUCLEOTIDE SEQUENCE [LARGE SCALE GENOMIC DNA]</scope>
    <source>
        <strain evidence="2 3">DSM 16608</strain>
    </source>
</reference>
<accession>F0F4I8</accession>
<evidence type="ECO:0000256" key="1">
    <source>
        <dbReference type="SAM" id="MobiDB-lite"/>
    </source>
</evidence>
<gene>
    <name evidence="2" type="ORF">HMPREF9141_0504</name>
</gene>
<proteinExistence type="predicted"/>
<comment type="caution">
    <text evidence="2">The sequence shown here is derived from an EMBL/GenBank/DDBJ whole genome shotgun (WGS) entry which is preliminary data.</text>
</comment>
<feature type="region of interest" description="Disordered" evidence="1">
    <location>
        <begin position="1"/>
        <end position="26"/>
    </location>
</feature>
<organism evidence="2 3">
    <name type="scientific">Prevotella multiformis DSM 16608</name>
    <dbReference type="NCBI Taxonomy" id="888743"/>
    <lineage>
        <taxon>Bacteria</taxon>
        <taxon>Pseudomonadati</taxon>
        <taxon>Bacteroidota</taxon>
        <taxon>Bacteroidia</taxon>
        <taxon>Bacteroidales</taxon>
        <taxon>Prevotellaceae</taxon>
        <taxon>Prevotella</taxon>
    </lineage>
</organism>
<keyword evidence="3" id="KW-1185">Reference proteome</keyword>
<dbReference type="AlphaFoldDB" id="F0F4I8"/>
<dbReference type="STRING" id="888743.HMPREF9141_0504"/>
<evidence type="ECO:0000313" key="2">
    <source>
        <dbReference type="EMBL" id="EGC21146.1"/>
    </source>
</evidence>
<name>F0F4I8_9BACT</name>
<sequence>MTGSPTGIKSTFPFGPFTPGNMQNPLLKDRRHISTNKNKRLKRVLPLNA</sequence>
<dbReference type="HOGENOM" id="CLU_3139194_0_0_10"/>